<reference evidence="5 6" key="1">
    <citation type="submission" date="2016-10" db="EMBL/GenBank/DDBJ databases">
        <authorList>
            <person name="de Groot N.N."/>
        </authorList>
    </citation>
    <scope>NUCLEOTIDE SEQUENCE [LARGE SCALE GENOMIC DNA]</scope>
    <source>
        <strain evidence="3 5">CGMCC 1.9095</strain>
        <strain evidence="2 6">DSM 22558</strain>
    </source>
</reference>
<evidence type="ECO:0000256" key="1">
    <source>
        <dbReference type="SAM" id="SignalP"/>
    </source>
</evidence>
<evidence type="ECO:0000313" key="3">
    <source>
        <dbReference type="EMBL" id="SFL61019.1"/>
    </source>
</evidence>
<keyword evidence="5" id="KW-1185">Reference proteome</keyword>
<evidence type="ECO:0000313" key="5">
    <source>
        <dbReference type="Proteomes" id="UP000186599"/>
    </source>
</evidence>
<evidence type="ECO:0000313" key="7">
    <source>
        <dbReference type="Proteomes" id="UP000305198"/>
    </source>
</evidence>
<dbReference type="InterPro" id="IPR032608">
    <property type="entry name" value="DUF4892"/>
</dbReference>
<feature type="signal peptide" evidence="1">
    <location>
        <begin position="1"/>
        <end position="29"/>
    </location>
</feature>
<keyword evidence="1" id="KW-0732">Signal</keyword>
<dbReference type="AlphaFoldDB" id="A0A031MIM7"/>
<protein>
    <submittedName>
        <fullName evidence="4">DUF4892 domain-containing protein</fullName>
    </submittedName>
</protein>
<dbReference type="Proteomes" id="UP000186599">
    <property type="component" value="Unassembled WGS sequence"/>
</dbReference>
<dbReference type="Pfam" id="PF16234">
    <property type="entry name" value="DUF4892"/>
    <property type="match status" value="1"/>
</dbReference>
<dbReference type="EMBL" id="FOGN01000001">
    <property type="protein sequence ID" value="SER67581.1"/>
    <property type="molecule type" value="Genomic_DNA"/>
</dbReference>
<feature type="chain" id="PRO_5010401361" evidence="1">
    <location>
        <begin position="30"/>
        <end position="277"/>
    </location>
</feature>
<sequence length="277" mass="31363">MHLQSKVRQDWRPLLLTLAFCGFVPPSLAATPVIEPLPRSEVARERIQEDVEHTVVIGNIRRINNQVRAEREVLAEGELLRISWLIPEGHTSKEAMAHAAKQLQEHPHTTLFFCEGRECGSSSLWANQVLGYSRLYGPEENQSYLALRLDDEPQRFISLYAITRGNRQVYLHLDQMTPEQPVTDMLYPTPATLGKILRADGELKISGITPEDSDSAITEAWLDLTARMLRSDNRLRIQVDGAQAPAFVQSLLDRGISQQRLEIGEPEPENGVRLEKR</sequence>
<dbReference type="EMBL" id="SWAV01000003">
    <property type="protein sequence ID" value="TKA91650.1"/>
    <property type="molecule type" value="Genomic_DNA"/>
</dbReference>
<accession>A0A031MIM7</accession>
<dbReference type="OrthoDB" id="5741786at2"/>
<reference evidence="4 7" key="2">
    <citation type="submission" date="2019-04" db="EMBL/GenBank/DDBJ databases">
        <title>Crypto-aerobic microbial life in anoxic (sulfidic) marine sediments.</title>
        <authorList>
            <person name="Bhattacharya S."/>
            <person name="Roy C."/>
            <person name="Mondal N."/>
            <person name="Sarkar J."/>
            <person name="Mandal S."/>
            <person name="Rameez M.J."/>
            <person name="Ghosh W."/>
        </authorList>
    </citation>
    <scope>NUCLEOTIDE SEQUENCE [LARGE SCALE GENOMIC DNA]</scope>
    <source>
        <strain evidence="4 7">SBBB</strain>
    </source>
</reference>
<gene>
    <name evidence="4" type="ORF">FA869_11245</name>
    <name evidence="3" type="ORF">SAMN04487855_0353</name>
    <name evidence="2" type="ORF">SAMN05216589_1274</name>
</gene>
<dbReference type="RefSeq" id="WP_051610808.1">
    <property type="nucleotide sequence ID" value="NZ_FOGN01000001.1"/>
</dbReference>
<dbReference type="STRING" id="653930.SAMN05216589_1274"/>
<evidence type="ECO:0000313" key="4">
    <source>
        <dbReference type="EMBL" id="TKA91650.1"/>
    </source>
</evidence>
<dbReference type="Proteomes" id="UP000305198">
    <property type="component" value="Unassembled WGS sequence"/>
</dbReference>
<dbReference type="EMBL" id="FOUA01000001">
    <property type="protein sequence ID" value="SFL61019.1"/>
    <property type="molecule type" value="Genomic_DNA"/>
</dbReference>
<organism evidence="4 7">
    <name type="scientific">Halopseudomonas bauzanensis</name>
    <dbReference type="NCBI Taxonomy" id="653930"/>
    <lineage>
        <taxon>Bacteria</taxon>
        <taxon>Pseudomonadati</taxon>
        <taxon>Pseudomonadota</taxon>
        <taxon>Gammaproteobacteria</taxon>
        <taxon>Pseudomonadales</taxon>
        <taxon>Pseudomonadaceae</taxon>
        <taxon>Halopseudomonas</taxon>
    </lineage>
</organism>
<proteinExistence type="predicted"/>
<dbReference type="Proteomes" id="UP000186904">
    <property type="component" value="Unassembled WGS sequence"/>
</dbReference>
<evidence type="ECO:0000313" key="2">
    <source>
        <dbReference type="EMBL" id="SER67581.1"/>
    </source>
</evidence>
<name>A0A031MIM7_9GAMM</name>
<evidence type="ECO:0000313" key="6">
    <source>
        <dbReference type="Proteomes" id="UP000186904"/>
    </source>
</evidence>